<dbReference type="InterPro" id="IPR014710">
    <property type="entry name" value="RmlC-like_jellyroll"/>
</dbReference>
<sequence length="334" mass="36144">MILDLASLRPSRTPEADLPRLGRAVTLHLSDAGGLRQFGVHEQTLFPGASTGRRHWHSAEDEFAYVLEGCVTLQDEAGFHDLGPGDAIAWPHGRPNAHRLLNRSDAPCRCLIVGSRAAGDVCTYPDEGLRQVNAAATWAILDAAGNRVKGGDLPPGLLDLRAPWGRSWDGTDHPVVIRAGSVPGEQVPGSAPAPYDALGDYLAHPLSDAGGLTQFGAFTEMLMPGARSSHRHWHAEEDEFLYTLGGAVTLHENDGPHDLSPGMCACWPAGVANAHCLENRGDQPVTYFVVGSRLPEDEVTYPDIDLHYSRRKGLRTLSHKDGTPYPGWPKETNR</sequence>
<dbReference type="Pfam" id="PF07883">
    <property type="entry name" value="Cupin_2"/>
    <property type="match status" value="2"/>
</dbReference>
<keyword evidence="4" id="KW-1185">Reference proteome</keyword>
<reference evidence="4" key="1">
    <citation type="journal article" date="2019" name="Int. J. Syst. Evol. Microbiol.">
        <title>The Global Catalogue of Microorganisms (GCM) 10K type strain sequencing project: providing services to taxonomists for standard genome sequencing and annotation.</title>
        <authorList>
            <consortium name="The Broad Institute Genomics Platform"/>
            <consortium name="The Broad Institute Genome Sequencing Center for Infectious Disease"/>
            <person name="Wu L."/>
            <person name="Ma J."/>
        </authorList>
    </citation>
    <scope>NUCLEOTIDE SEQUENCE [LARGE SCALE GENOMIC DNA]</scope>
    <source>
        <strain evidence="4">KCTC 62102</strain>
    </source>
</reference>
<dbReference type="Proteomes" id="UP001595445">
    <property type="component" value="Unassembled WGS sequence"/>
</dbReference>
<dbReference type="SUPFAM" id="SSF51182">
    <property type="entry name" value="RmlC-like cupins"/>
    <property type="match status" value="2"/>
</dbReference>
<proteinExistence type="predicted"/>
<protein>
    <submittedName>
        <fullName evidence="3">Cupin domain-containing protein</fullName>
    </submittedName>
</protein>
<accession>A0ABV7DTJ0</accession>
<evidence type="ECO:0000256" key="1">
    <source>
        <dbReference type="ARBA" id="ARBA00022723"/>
    </source>
</evidence>
<feature type="domain" description="Cupin type-2" evidence="2">
    <location>
        <begin position="43"/>
        <end position="113"/>
    </location>
</feature>
<dbReference type="InterPro" id="IPR013096">
    <property type="entry name" value="Cupin_2"/>
</dbReference>
<name>A0ABV7DTJ0_9RHOB</name>
<evidence type="ECO:0000313" key="3">
    <source>
        <dbReference type="EMBL" id="MFC3086422.1"/>
    </source>
</evidence>
<evidence type="ECO:0000313" key="4">
    <source>
        <dbReference type="Proteomes" id="UP001595445"/>
    </source>
</evidence>
<dbReference type="Gene3D" id="2.60.120.10">
    <property type="entry name" value="Jelly Rolls"/>
    <property type="match status" value="2"/>
</dbReference>
<dbReference type="PANTHER" id="PTHR35848:SF9">
    <property type="entry name" value="SLL1358 PROTEIN"/>
    <property type="match status" value="1"/>
</dbReference>
<dbReference type="InterPro" id="IPR051610">
    <property type="entry name" value="GPI/OXD"/>
</dbReference>
<gene>
    <name evidence="3" type="ORF">ACFOD6_10235</name>
</gene>
<dbReference type="EMBL" id="JBHRSM010000018">
    <property type="protein sequence ID" value="MFC3086422.1"/>
    <property type="molecule type" value="Genomic_DNA"/>
</dbReference>
<comment type="caution">
    <text evidence="3">The sequence shown here is derived from an EMBL/GenBank/DDBJ whole genome shotgun (WGS) entry which is preliminary data.</text>
</comment>
<feature type="domain" description="Cupin type-2" evidence="2">
    <location>
        <begin position="220"/>
        <end position="290"/>
    </location>
</feature>
<dbReference type="CDD" id="cd02224">
    <property type="entry name" value="cupin_SPO2919-like"/>
    <property type="match status" value="2"/>
</dbReference>
<organism evidence="3 4">
    <name type="scientific">Tabrizicola soli</name>
    <dbReference type="NCBI Taxonomy" id="2185115"/>
    <lineage>
        <taxon>Bacteria</taxon>
        <taxon>Pseudomonadati</taxon>
        <taxon>Pseudomonadota</taxon>
        <taxon>Alphaproteobacteria</taxon>
        <taxon>Rhodobacterales</taxon>
        <taxon>Paracoccaceae</taxon>
        <taxon>Tabrizicola</taxon>
    </lineage>
</organism>
<evidence type="ECO:0000259" key="2">
    <source>
        <dbReference type="Pfam" id="PF07883"/>
    </source>
</evidence>
<dbReference type="PANTHER" id="PTHR35848">
    <property type="entry name" value="OXALATE-BINDING PROTEIN"/>
    <property type="match status" value="1"/>
</dbReference>
<keyword evidence="1" id="KW-0479">Metal-binding</keyword>
<dbReference type="RefSeq" id="WP_206761079.1">
    <property type="nucleotide sequence ID" value="NZ_JAEACP010000013.1"/>
</dbReference>
<dbReference type="InterPro" id="IPR011051">
    <property type="entry name" value="RmlC_Cupin_sf"/>
</dbReference>